<dbReference type="PANTHER" id="PTHR19918">
    <property type="entry name" value="CELL DIVISION CYCLE 20 CDC20 FIZZY -RELATED"/>
    <property type="match status" value="1"/>
</dbReference>
<keyword evidence="1" id="KW-0853">WD repeat</keyword>
<dbReference type="GO" id="GO:0051301">
    <property type="term" value="P:cell division"/>
    <property type="evidence" value="ECO:0007669"/>
    <property type="project" value="UniProtKB-KW"/>
</dbReference>
<dbReference type="InterPro" id="IPR036322">
    <property type="entry name" value="WD40_repeat_dom_sf"/>
</dbReference>
<dbReference type="SUPFAM" id="SSF50978">
    <property type="entry name" value="WD40 repeat-like"/>
    <property type="match status" value="1"/>
</dbReference>
<keyword evidence="2" id="KW-0132">Cell division</keyword>
<evidence type="ECO:0000256" key="2">
    <source>
        <dbReference type="ARBA" id="ARBA00022618"/>
    </source>
</evidence>
<name>A0AAE0EG20_9ROSI</name>
<evidence type="ECO:0000313" key="7">
    <source>
        <dbReference type="Proteomes" id="UP001281410"/>
    </source>
</evidence>
<organism evidence="6 7">
    <name type="scientific">Dipteronia sinensis</name>
    <dbReference type="NCBI Taxonomy" id="43782"/>
    <lineage>
        <taxon>Eukaryota</taxon>
        <taxon>Viridiplantae</taxon>
        <taxon>Streptophyta</taxon>
        <taxon>Embryophyta</taxon>
        <taxon>Tracheophyta</taxon>
        <taxon>Spermatophyta</taxon>
        <taxon>Magnoliopsida</taxon>
        <taxon>eudicotyledons</taxon>
        <taxon>Gunneridae</taxon>
        <taxon>Pentapetalae</taxon>
        <taxon>rosids</taxon>
        <taxon>malvids</taxon>
        <taxon>Sapindales</taxon>
        <taxon>Sapindaceae</taxon>
        <taxon>Hippocastanoideae</taxon>
        <taxon>Acereae</taxon>
        <taxon>Dipteronia</taxon>
    </lineage>
</organism>
<dbReference type="Gene3D" id="2.130.10.10">
    <property type="entry name" value="YVTN repeat-like/Quinoprotein amine dehydrogenase"/>
    <property type="match status" value="2"/>
</dbReference>
<dbReference type="InterPro" id="IPR033010">
    <property type="entry name" value="Cdc20/Fizzy"/>
</dbReference>
<sequence length="489" mass="55213">MQSRNPLQERILQRKRYCEKYDKGFFMAAVAKTLVGNCDAGDCKLLALRKWVLLARNVCIKVHFAEVDASNVVSAVTGNSHNFRETNWVIDDIKGQFQEVKTIYRLSNVMAHNLTALALSSREDLLDILIQNRSVMDFDYADYMLTVGRKGKENTNVVCTPWSVAYSKGLAEALNMNRFRNLAFKNKAATMSFEKTLDAHDIQDNFYLDLLGWGCSNVLAIALDNKIVSWALDGQHIAVGLNNSHVQIWDSTVIQKLRTLICGHRSRIDSLAWNENILTTRGMDGKIINNDVRVREHIVQTYRGHQQDGNLLASGGGGGDKCIKFWNTHTGACLNSVDTSSQFCALLWSIHDRELLSSHGFTENKLTLWKYSSMVKMAELTGHTYRVLFMAHELGSCLDRADELISKSRVSIDVDDCVAKNVSKSETMKLVLVFQGEWRLQRLETIFEGLSVQVDMGMVQLCIEFDALRVVNLCNEICFSNGDVDKYHS</sequence>
<gene>
    <name evidence="6" type="ORF">Dsin_006955</name>
</gene>
<keyword evidence="4" id="KW-0498">Mitosis</keyword>
<keyword evidence="3" id="KW-0677">Repeat</keyword>
<dbReference type="Proteomes" id="UP001281410">
    <property type="component" value="Unassembled WGS sequence"/>
</dbReference>
<evidence type="ECO:0000256" key="1">
    <source>
        <dbReference type="ARBA" id="ARBA00022574"/>
    </source>
</evidence>
<keyword evidence="7" id="KW-1185">Reference proteome</keyword>
<evidence type="ECO:0000256" key="4">
    <source>
        <dbReference type="ARBA" id="ARBA00022776"/>
    </source>
</evidence>
<dbReference type="GO" id="GO:0010997">
    <property type="term" value="F:anaphase-promoting complex binding"/>
    <property type="evidence" value="ECO:0007669"/>
    <property type="project" value="InterPro"/>
</dbReference>
<comment type="caution">
    <text evidence="6">The sequence shown here is derived from an EMBL/GenBank/DDBJ whole genome shotgun (WGS) entry which is preliminary data.</text>
</comment>
<dbReference type="GO" id="GO:1905786">
    <property type="term" value="P:positive regulation of anaphase-promoting complex-dependent catabolic process"/>
    <property type="evidence" value="ECO:0007669"/>
    <property type="project" value="TreeGrafter"/>
</dbReference>
<dbReference type="EMBL" id="JANJYJ010000002">
    <property type="protein sequence ID" value="KAK3227093.1"/>
    <property type="molecule type" value="Genomic_DNA"/>
</dbReference>
<dbReference type="GO" id="GO:0005680">
    <property type="term" value="C:anaphase-promoting complex"/>
    <property type="evidence" value="ECO:0007669"/>
    <property type="project" value="TreeGrafter"/>
</dbReference>
<reference evidence="6" key="1">
    <citation type="journal article" date="2023" name="Plant J.">
        <title>Genome sequences and population genomics provide insights into the demographic history, inbreeding, and mutation load of two 'living fossil' tree species of Dipteronia.</title>
        <authorList>
            <person name="Feng Y."/>
            <person name="Comes H.P."/>
            <person name="Chen J."/>
            <person name="Zhu S."/>
            <person name="Lu R."/>
            <person name="Zhang X."/>
            <person name="Li P."/>
            <person name="Qiu J."/>
            <person name="Olsen K.M."/>
            <person name="Qiu Y."/>
        </authorList>
    </citation>
    <scope>NUCLEOTIDE SEQUENCE</scope>
    <source>
        <strain evidence="6">NBL</strain>
    </source>
</reference>
<evidence type="ECO:0000313" key="6">
    <source>
        <dbReference type="EMBL" id="KAK3227093.1"/>
    </source>
</evidence>
<accession>A0AAE0EG20</accession>
<dbReference type="GO" id="GO:1990757">
    <property type="term" value="F:ubiquitin ligase activator activity"/>
    <property type="evidence" value="ECO:0007669"/>
    <property type="project" value="TreeGrafter"/>
</dbReference>
<proteinExistence type="predicted"/>
<protein>
    <submittedName>
        <fullName evidence="6">Uncharacterized protein</fullName>
    </submittedName>
</protein>
<dbReference type="GO" id="GO:0031145">
    <property type="term" value="P:anaphase-promoting complex-dependent catabolic process"/>
    <property type="evidence" value="ECO:0007669"/>
    <property type="project" value="TreeGrafter"/>
</dbReference>
<dbReference type="AlphaFoldDB" id="A0AAE0EG20"/>
<evidence type="ECO:0000256" key="3">
    <source>
        <dbReference type="ARBA" id="ARBA00022737"/>
    </source>
</evidence>
<evidence type="ECO:0000256" key="5">
    <source>
        <dbReference type="ARBA" id="ARBA00023306"/>
    </source>
</evidence>
<dbReference type="PANTHER" id="PTHR19918:SF8">
    <property type="entry name" value="FI02843P"/>
    <property type="match status" value="1"/>
</dbReference>
<keyword evidence="5" id="KW-0131">Cell cycle</keyword>
<dbReference type="InterPro" id="IPR015943">
    <property type="entry name" value="WD40/YVTN_repeat-like_dom_sf"/>
</dbReference>